<accession>A0A5N5NDH9</accession>
<comment type="caution">
    <text evidence="1">The sequence shown here is derived from an EMBL/GenBank/DDBJ whole genome shotgun (WGS) entry which is preliminary data.</text>
</comment>
<proteinExistence type="predicted"/>
<evidence type="ECO:0000313" key="1">
    <source>
        <dbReference type="EMBL" id="KAB5564693.1"/>
    </source>
</evidence>
<sequence>MMAMARYVRHEASCLSLTVELQLGITKKQCFLGISCSPPWRTCQLMQEDKMEEVREVMLEILVLQEVFVERNKGCFSRISSIARQKLGSHVEVNYFITFITNFCYLCKILERMHFMSSLI</sequence>
<name>A0A5N5NDH9_9ROSI</name>
<dbReference type="AlphaFoldDB" id="A0A5N5NDH9"/>
<keyword evidence="2" id="KW-1185">Reference proteome</keyword>
<dbReference type="Proteomes" id="UP000326939">
    <property type="component" value="Chromosome 3"/>
</dbReference>
<gene>
    <name evidence="1" type="ORF">DKX38_004747</name>
</gene>
<organism evidence="1 2">
    <name type="scientific">Salix brachista</name>
    <dbReference type="NCBI Taxonomy" id="2182728"/>
    <lineage>
        <taxon>Eukaryota</taxon>
        <taxon>Viridiplantae</taxon>
        <taxon>Streptophyta</taxon>
        <taxon>Embryophyta</taxon>
        <taxon>Tracheophyta</taxon>
        <taxon>Spermatophyta</taxon>
        <taxon>Magnoliopsida</taxon>
        <taxon>eudicotyledons</taxon>
        <taxon>Gunneridae</taxon>
        <taxon>Pentapetalae</taxon>
        <taxon>rosids</taxon>
        <taxon>fabids</taxon>
        <taxon>Malpighiales</taxon>
        <taxon>Salicaceae</taxon>
        <taxon>Saliceae</taxon>
        <taxon>Salix</taxon>
    </lineage>
</organism>
<dbReference type="EMBL" id="VDCV01000003">
    <property type="protein sequence ID" value="KAB5564693.1"/>
    <property type="molecule type" value="Genomic_DNA"/>
</dbReference>
<evidence type="ECO:0000313" key="2">
    <source>
        <dbReference type="Proteomes" id="UP000326939"/>
    </source>
</evidence>
<reference evidence="2" key="1">
    <citation type="journal article" date="2019" name="Gigascience">
        <title>De novo genome assembly of the endangered Acer yangbiense, a plant species with extremely small populations endemic to Yunnan Province, China.</title>
        <authorList>
            <person name="Yang J."/>
            <person name="Wariss H.M."/>
            <person name="Tao L."/>
            <person name="Zhang R."/>
            <person name="Yun Q."/>
            <person name="Hollingsworth P."/>
            <person name="Dao Z."/>
            <person name="Luo G."/>
            <person name="Guo H."/>
            <person name="Ma Y."/>
            <person name="Sun W."/>
        </authorList>
    </citation>
    <scope>NUCLEOTIDE SEQUENCE [LARGE SCALE GENOMIC DNA]</scope>
    <source>
        <strain evidence="2">cv. br00</strain>
    </source>
</reference>
<protein>
    <submittedName>
        <fullName evidence="1">Uncharacterized protein</fullName>
    </submittedName>
</protein>